<proteinExistence type="predicted"/>
<dbReference type="EMBL" id="BLXT01007071">
    <property type="protein sequence ID" value="GFO36478.1"/>
    <property type="molecule type" value="Genomic_DNA"/>
</dbReference>
<feature type="compositionally biased region" description="Polar residues" evidence="1">
    <location>
        <begin position="64"/>
        <end position="82"/>
    </location>
</feature>
<protein>
    <submittedName>
        <fullName evidence="2">Uncharacterized protein</fullName>
    </submittedName>
</protein>
<keyword evidence="3" id="KW-1185">Reference proteome</keyword>
<reference evidence="2 3" key="1">
    <citation type="journal article" date="2021" name="Elife">
        <title>Chloroplast acquisition without the gene transfer in kleptoplastic sea slugs, Plakobranchus ocellatus.</title>
        <authorList>
            <person name="Maeda T."/>
            <person name="Takahashi S."/>
            <person name="Yoshida T."/>
            <person name="Shimamura S."/>
            <person name="Takaki Y."/>
            <person name="Nagai Y."/>
            <person name="Toyoda A."/>
            <person name="Suzuki Y."/>
            <person name="Arimoto A."/>
            <person name="Ishii H."/>
            <person name="Satoh N."/>
            <person name="Nishiyama T."/>
            <person name="Hasebe M."/>
            <person name="Maruyama T."/>
            <person name="Minagawa J."/>
            <person name="Obokata J."/>
            <person name="Shigenobu S."/>
        </authorList>
    </citation>
    <scope>NUCLEOTIDE SEQUENCE [LARGE SCALE GENOMIC DNA]</scope>
</reference>
<evidence type="ECO:0000313" key="3">
    <source>
        <dbReference type="Proteomes" id="UP000735302"/>
    </source>
</evidence>
<feature type="compositionally biased region" description="Polar residues" evidence="1">
    <location>
        <begin position="40"/>
        <end position="52"/>
    </location>
</feature>
<evidence type="ECO:0000256" key="1">
    <source>
        <dbReference type="SAM" id="MobiDB-lite"/>
    </source>
</evidence>
<accession>A0AAV4CX76</accession>
<name>A0AAV4CX76_9GAST</name>
<organism evidence="2 3">
    <name type="scientific">Plakobranchus ocellatus</name>
    <dbReference type="NCBI Taxonomy" id="259542"/>
    <lineage>
        <taxon>Eukaryota</taxon>
        <taxon>Metazoa</taxon>
        <taxon>Spiralia</taxon>
        <taxon>Lophotrochozoa</taxon>
        <taxon>Mollusca</taxon>
        <taxon>Gastropoda</taxon>
        <taxon>Heterobranchia</taxon>
        <taxon>Euthyneura</taxon>
        <taxon>Panpulmonata</taxon>
        <taxon>Sacoglossa</taxon>
        <taxon>Placobranchoidea</taxon>
        <taxon>Plakobranchidae</taxon>
        <taxon>Plakobranchus</taxon>
    </lineage>
</organism>
<sequence>MLSWQMKAQVFLRHETNACFRTGPIRRQALSMQSKLSHAVYANQSSSRTASVDTLRVRPPRVSSAASHGSLSPVSSLQQHFL</sequence>
<comment type="caution">
    <text evidence="2">The sequence shown here is derived from an EMBL/GenBank/DDBJ whole genome shotgun (WGS) entry which is preliminary data.</text>
</comment>
<dbReference type="AlphaFoldDB" id="A0AAV4CX76"/>
<gene>
    <name evidence="2" type="ORF">PoB_006298300</name>
</gene>
<dbReference type="Proteomes" id="UP000735302">
    <property type="component" value="Unassembled WGS sequence"/>
</dbReference>
<evidence type="ECO:0000313" key="2">
    <source>
        <dbReference type="EMBL" id="GFO36478.1"/>
    </source>
</evidence>
<feature type="region of interest" description="Disordered" evidence="1">
    <location>
        <begin position="40"/>
        <end position="82"/>
    </location>
</feature>